<reference evidence="1" key="1">
    <citation type="submission" date="2022-04" db="EMBL/GenBank/DDBJ databases">
        <title>Chromosome-scale genome assembly of Holotrichia oblita Faldermann.</title>
        <authorList>
            <person name="Rongchong L."/>
        </authorList>
    </citation>
    <scope>NUCLEOTIDE SEQUENCE</scope>
    <source>
        <strain evidence="1">81SQS9</strain>
    </source>
</reference>
<evidence type="ECO:0000313" key="1">
    <source>
        <dbReference type="EMBL" id="KAI4456921.1"/>
    </source>
</evidence>
<keyword evidence="2" id="KW-1185">Reference proteome</keyword>
<name>A0ACB9SQN3_HOLOL</name>
<evidence type="ECO:0000313" key="2">
    <source>
        <dbReference type="Proteomes" id="UP001056778"/>
    </source>
</evidence>
<protein>
    <submittedName>
        <fullName evidence="1">Uncharacterized protein</fullName>
    </submittedName>
</protein>
<gene>
    <name evidence="1" type="ORF">MML48_8g00020520</name>
</gene>
<sequence length="575" mass="65697">MEHRDEEIRTQKCTHSTKGYTMRHFYLSMCLYLAGTFSVKVAIAIEQDKHPSSNPIFSSEISENTRADSSSNNDINNDDRYEQYVAKRVPSGFFGMRGKKPFDGWVSSQDDEDIKRAPMGFFGLRGKKEMDYGYDKRAPSGFFGMRGKKYYDYTGLDSDETPYYEKRVPTGFMGLRGKREDFEDDLIDDIDDDKRASPENRFFGMRGKKMPSRNGFFGMRGKKYPYEFRGKFVGVRGKRLNGIGAPEYVNSEELPRYRGDLDLNQLMFLLNEKSLSIYMNKINLCTNINRVRMYLFPYYSFIAVICSTYIAEATKCIASQAPEIEFYDALGCKPYIDQTLSCPTHYDCSMINKTSDNDCYLFGKIYENNEAIPDFLKTCRVNCKCIKGRVNCAQINCPAFQTRLGKGCQHIYKDNCCPEETICKKNSPFTCTYNNNTYLAGTTFDAEKCKVCTCEKDFNGKLEEPFCKRTKCDVHADESYYKALDKKCAMLYAKDKPCCPGYFSCADGTEIITRKPNAPSGGSCKFGHHQIEVGDKVVLQNPFPATCECDVPPLITCTTDVGYYKLLNKYFSDPD</sequence>
<dbReference type="EMBL" id="CM043022">
    <property type="protein sequence ID" value="KAI4456921.1"/>
    <property type="molecule type" value="Genomic_DNA"/>
</dbReference>
<comment type="caution">
    <text evidence="1">The sequence shown here is derived from an EMBL/GenBank/DDBJ whole genome shotgun (WGS) entry which is preliminary data.</text>
</comment>
<organism evidence="1 2">
    <name type="scientific">Holotrichia oblita</name>
    <name type="common">Chafer beetle</name>
    <dbReference type="NCBI Taxonomy" id="644536"/>
    <lineage>
        <taxon>Eukaryota</taxon>
        <taxon>Metazoa</taxon>
        <taxon>Ecdysozoa</taxon>
        <taxon>Arthropoda</taxon>
        <taxon>Hexapoda</taxon>
        <taxon>Insecta</taxon>
        <taxon>Pterygota</taxon>
        <taxon>Neoptera</taxon>
        <taxon>Endopterygota</taxon>
        <taxon>Coleoptera</taxon>
        <taxon>Polyphaga</taxon>
        <taxon>Scarabaeiformia</taxon>
        <taxon>Scarabaeidae</taxon>
        <taxon>Melolonthinae</taxon>
        <taxon>Holotrichia</taxon>
    </lineage>
</organism>
<proteinExistence type="predicted"/>
<accession>A0ACB9SQN3</accession>
<dbReference type="Proteomes" id="UP001056778">
    <property type="component" value="Chromosome 8"/>
</dbReference>